<comment type="function">
    <text evidence="1">Antiterminator that binds to cis-acting regulatory sequences on the mRNA in the presence of histidine, thereby suppressing transcription termination and activating the hut operon for histidine utilization.</text>
</comment>
<organism evidence="9 10">
    <name type="scientific">Sedimentibacter hydroxybenzoicus DSM 7310</name>
    <dbReference type="NCBI Taxonomy" id="1123245"/>
    <lineage>
        <taxon>Bacteria</taxon>
        <taxon>Bacillati</taxon>
        <taxon>Bacillota</taxon>
        <taxon>Tissierellia</taxon>
        <taxon>Sedimentibacter</taxon>
    </lineage>
</organism>
<keyword evidence="6" id="KW-0805">Transcription regulation</keyword>
<evidence type="ECO:0000256" key="4">
    <source>
        <dbReference type="ARBA" id="ARBA00019377"/>
    </source>
</evidence>
<evidence type="ECO:0000256" key="5">
    <source>
        <dbReference type="ARBA" id="ARBA00022884"/>
    </source>
</evidence>
<evidence type="ECO:0000256" key="1">
    <source>
        <dbReference type="ARBA" id="ARBA00002945"/>
    </source>
</evidence>
<dbReference type="Proteomes" id="UP000611629">
    <property type="component" value="Unassembled WGS sequence"/>
</dbReference>
<dbReference type="EMBL" id="JACBNQ010000018">
    <property type="protein sequence ID" value="NYB75186.1"/>
    <property type="molecule type" value="Genomic_DNA"/>
</dbReference>
<protein>
    <recommendedName>
        <fullName evidence="4">Hut operon positive regulatory protein</fullName>
    </recommendedName>
</protein>
<dbReference type="RefSeq" id="WP_179238892.1">
    <property type="nucleotide sequence ID" value="NZ_JACBNQ010000018.1"/>
</dbReference>
<comment type="subunit">
    <text evidence="3">Homohexamer.</text>
</comment>
<evidence type="ECO:0000256" key="6">
    <source>
        <dbReference type="ARBA" id="ARBA00023015"/>
    </source>
</evidence>
<gene>
    <name evidence="9" type="ORF">HZF24_13640</name>
</gene>
<proteinExistence type="inferred from homology"/>
<evidence type="ECO:0000256" key="8">
    <source>
        <dbReference type="ARBA" id="ARBA00023163"/>
    </source>
</evidence>
<keyword evidence="8" id="KW-0804">Transcription</keyword>
<name>A0A974GXG5_SEDHY</name>
<sequence>MEKRGIGKIALLLSLGDGDIESLQKYYENKNYIIYRGQAGSMDSKKIIAAIETAASREDIIRENYHEEHALYHAIIEALSGYCRGQVLLGEVLRSAGLTFTIVRGTLVEDEPSSGNWIAVVLYGQIGSPRRGFEHEAIGMGIQPI</sequence>
<dbReference type="SUPFAM" id="SSF111064">
    <property type="entry name" value="Hut operon positive regulatory protein HutP"/>
    <property type="match status" value="1"/>
</dbReference>
<evidence type="ECO:0000256" key="3">
    <source>
        <dbReference type="ARBA" id="ARBA00011643"/>
    </source>
</evidence>
<comment type="caution">
    <text evidence="9">The sequence shown here is derived from an EMBL/GenBank/DDBJ whole genome shotgun (WGS) entry which is preliminary data.</text>
</comment>
<dbReference type="InterPro" id="IPR015111">
    <property type="entry name" value="Regulatory_HutP"/>
</dbReference>
<evidence type="ECO:0000313" key="9">
    <source>
        <dbReference type="EMBL" id="NYB75186.1"/>
    </source>
</evidence>
<evidence type="ECO:0000313" key="10">
    <source>
        <dbReference type="Proteomes" id="UP000611629"/>
    </source>
</evidence>
<keyword evidence="10" id="KW-1185">Reference proteome</keyword>
<comment type="similarity">
    <text evidence="2">Belongs to the HutP family.</text>
</comment>
<accession>A0A974GXG5</accession>
<dbReference type="Pfam" id="PF09021">
    <property type="entry name" value="HutP"/>
    <property type="match status" value="1"/>
</dbReference>
<reference evidence="9" key="1">
    <citation type="submission" date="2020-07" db="EMBL/GenBank/DDBJ databases">
        <title>Genomic analysis of a strain of Sedimentibacter Hydroxybenzoicus DSM7310.</title>
        <authorList>
            <person name="Ma S."/>
        </authorList>
    </citation>
    <scope>NUCLEOTIDE SEQUENCE</scope>
    <source>
        <strain evidence="9">DSM 7310</strain>
    </source>
</reference>
<evidence type="ECO:0000256" key="2">
    <source>
        <dbReference type="ARBA" id="ARBA00009992"/>
    </source>
</evidence>
<keyword evidence="7" id="KW-0010">Activator</keyword>
<dbReference type="GO" id="GO:0003723">
    <property type="term" value="F:RNA binding"/>
    <property type="evidence" value="ECO:0007669"/>
    <property type="project" value="UniProtKB-KW"/>
</dbReference>
<dbReference type="AlphaFoldDB" id="A0A974GXG5"/>
<dbReference type="InterPro" id="IPR036482">
    <property type="entry name" value="Regulatory_HutP_sf"/>
</dbReference>
<dbReference type="Gene3D" id="3.40.1510.10">
    <property type="entry name" value="Hut operon regulatory protein HutP"/>
    <property type="match status" value="1"/>
</dbReference>
<evidence type="ECO:0000256" key="7">
    <source>
        <dbReference type="ARBA" id="ARBA00023159"/>
    </source>
</evidence>
<keyword evidence="5" id="KW-0694">RNA-binding</keyword>